<dbReference type="Proteomes" id="UP000813444">
    <property type="component" value="Unassembled WGS sequence"/>
</dbReference>
<dbReference type="OrthoDB" id="2157530at2759"/>
<gene>
    <name evidence="1" type="ORF">B0I35DRAFT_411446</name>
</gene>
<reference evidence="1" key="1">
    <citation type="journal article" date="2021" name="Nat. Commun.">
        <title>Genetic determinants of endophytism in the Arabidopsis root mycobiome.</title>
        <authorList>
            <person name="Mesny F."/>
            <person name="Miyauchi S."/>
            <person name="Thiergart T."/>
            <person name="Pickel B."/>
            <person name="Atanasova L."/>
            <person name="Karlsson M."/>
            <person name="Huettel B."/>
            <person name="Barry K.W."/>
            <person name="Haridas S."/>
            <person name="Chen C."/>
            <person name="Bauer D."/>
            <person name="Andreopoulos W."/>
            <person name="Pangilinan J."/>
            <person name="LaButti K."/>
            <person name="Riley R."/>
            <person name="Lipzen A."/>
            <person name="Clum A."/>
            <person name="Drula E."/>
            <person name="Henrissat B."/>
            <person name="Kohler A."/>
            <person name="Grigoriev I.V."/>
            <person name="Martin F.M."/>
            <person name="Hacquard S."/>
        </authorList>
    </citation>
    <scope>NUCLEOTIDE SEQUENCE</scope>
    <source>
        <strain evidence="1">MPI-CAGE-CH-0235</strain>
    </source>
</reference>
<organism evidence="1 2">
    <name type="scientific">Stachybotrys elegans</name>
    <dbReference type="NCBI Taxonomy" id="80388"/>
    <lineage>
        <taxon>Eukaryota</taxon>
        <taxon>Fungi</taxon>
        <taxon>Dikarya</taxon>
        <taxon>Ascomycota</taxon>
        <taxon>Pezizomycotina</taxon>
        <taxon>Sordariomycetes</taxon>
        <taxon>Hypocreomycetidae</taxon>
        <taxon>Hypocreales</taxon>
        <taxon>Stachybotryaceae</taxon>
        <taxon>Stachybotrys</taxon>
    </lineage>
</organism>
<dbReference type="Pfam" id="PF26639">
    <property type="entry name" value="Het-6_barrel"/>
    <property type="match status" value="1"/>
</dbReference>
<keyword evidence="2" id="KW-1185">Reference proteome</keyword>
<comment type="caution">
    <text evidence="1">The sequence shown here is derived from an EMBL/GenBank/DDBJ whole genome shotgun (WGS) entry which is preliminary data.</text>
</comment>
<evidence type="ECO:0000313" key="1">
    <source>
        <dbReference type="EMBL" id="KAH7311205.1"/>
    </source>
</evidence>
<dbReference type="EMBL" id="JAGPNK010000011">
    <property type="protein sequence ID" value="KAH7311205.1"/>
    <property type="molecule type" value="Genomic_DNA"/>
</dbReference>
<accession>A0A8K0SIG4</accession>
<dbReference type="AlphaFoldDB" id="A0A8K0SIG4"/>
<proteinExistence type="predicted"/>
<evidence type="ECO:0000313" key="2">
    <source>
        <dbReference type="Proteomes" id="UP000813444"/>
    </source>
</evidence>
<name>A0A8K0SIG4_9HYPO</name>
<protein>
    <submittedName>
        <fullName evidence="1">Uncharacterized protein</fullName>
    </submittedName>
</protein>
<sequence length="223" mass="24847">MFVIGDEQNPGRFRVEDAIIAMILKGIGISRPFKFQFNGALRTTTYNLQYLKNEASILGGGRTRPLDDEMSDVMSRYNRAVGMTLHRRRIFVTANGQMGFGPEGLSPGDVIVVFDVSTTALGQTQAYKLMGECYLHGWMYGEAMQPQRICILAHKAKQQGSNLIRKDAAERGKSLDSVYWASRHVTVLPLVVVFVEVVDGHKDCYSLKSHPSGTDKDVPLYLV</sequence>